<evidence type="ECO:0000313" key="5">
    <source>
        <dbReference type="Proteomes" id="UP000722336"/>
    </source>
</evidence>
<dbReference type="Proteomes" id="UP000722336">
    <property type="component" value="Unassembled WGS sequence"/>
</dbReference>
<keyword evidence="5" id="KW-1185">Reference proteome</keyword>
<evidence type="ECO:0000256" key="1">
    <source>
        <dbReference type="ARBA" id="ARBA00022679"/>
    </source>
</evidence>
<dbReference type="PANTHER" id="PTHR43072">
    <property type="entry name" value="N-ACETYLTRANSFERASE"/>
    <property type="match status" value="1"/>
</dbReference>
<dbReference type="PANTHER" id="PTHR43072:SF23">
    <property type="entry name" value="UPF0039 PROTEIN C11D3.02C"/>
    <property type="match status" value="1"/>
</dbReference>
<evidence type="ECO:0000256" key="2">
    <source>
        <dbReference type="ARBA" id="ARBA00023315"/>
    </source>
</evidence>
<keyword evidence="1" id="KW-0808">Transferase</keyword>
<dbReference type="Pfam" id="PF00583">
    <property type="entry name" value="Acetyltransf_1"/>
    <property type="match status" value="1"/>
</dbReference>
<accession>A0ABS6SBH4</accession>
<evidence type="ECO:0000259" key="3">
    <source>
        <dbReference type="PROSITE" id="PS51186"/>
    </source>
</evidence>
<proteinExistence type="predicted"/>
<name>A0ABS6SBH4_9SPHN</name>
<comment type="caution">
    <text evidence="4">The sequence shown here is derived from an EMBL/GenBank/DDBJ whole genome shotgun (WGS) entry which is preliminary data.</text>
</comment>
<feature type="domain" description="N-acetyltransferase" evidence="3">
    <location>
        <begin position="7"/>
        <end position="134"/>
    </location>
</feature>
<dbReference type="PROSITE" id="PS51186">
    <property type="entry name" value="GNAT"/>
    <property type="match status" value="1"/>
</dbReference>
<keyword evidence="2" id="KW-0012">Acyltransferase</keyword>
<dbReference type="InterPro" id="IPR000182">
    <property type="entry name" value="GNAT_dom"/>
</dbReference>
<organism evidence="4 5">
    <name type="scientific">Pacificimonas pallii</name>
    <dbReference type="NCBI Taxonomy" id="2827236"/>
    <lineage>
        <taxon>Bacteria</taxon>
        <taxon>Pseudomonadati</taxon>
        <taxon>Pseudomonadota</taxon>
        <taxon>Alphaproteobacteria</taxon>
        <taxon>Sphingomonadales</taxon>
        <taxon>Sphingosinicellaceae</taxon>
        <taxon>Pacificimonas</taxon>
    </lineage>
</organism>
<protein>
    <submittedName>
        <fullName evidence="4">N-acetyltransferase</fullName>
    </submittedName>
</protein>
<dbReference type="EMBL" id="JAGSPA010000001">
    <property type="protein sequence ID" value="MBV7255772.1"/>
    <property type="molecule type" value="Genomic_DNA"/>
</dbReference>
<sequence length="134" mass="15260">MTKGERLSIRKATRADMAAILEIVNDAILNSTAWYDDRPRALAEQNTWFDAKTASGWPVYVAHYLSEDEQSIIGFATFDTFRARPAYSRTVEHSVYISSAARGAGAGRRLMHALIEEAECRRHSCHDWRRGQRE</sequence>
<evidence type="ECO:0000313" key="4">
    <source>
        <dbReference type="EMBL" id="MBV7255772.1"/>
    </source>
</evidence>
<dbReference type="RefSeq" id="WP_218444140.1">
    <property type="nucleotide sequence ID" value="NZ_JAGSPA010000001.1"/>
</dbReference>
<reference evidence="4 5" key="1">
    <citation type="submission" date="2021-04" db="EMBL/GenBank/DDBJ databases">
        <authorList>
            <person name="Pira H."/>
            <person name="Risdian C."/>
            <person name="Wink J."/>
        </authorList>
    </citation>
    <scope>NUCLEOTIDE SEQUENCE [LARGE SCALE GENOMIC DNA]</scope>
    <source>
        <strain evidence="4 5">WHA3</strain>
    </source>
</reference>
<gene>
    <name evidence="4" type="ORF">KCG44_03115</name>
</gene>